<comment type="similarity">
    <text evidence="1 8">Belongs to the tannase family.</text>
</comment>
<gene>
    <name evidence="9" type="ORF">LECACI_7A002308</name>
</gene>
<dbReference type="PANTHER" id="PTHR33938:SF2">
    <property type="entry name" value="CARBOXYLIC ESTER HYDROLASE"/>
    <property type="match status" value="1"/>
</dbReference>
<keyword evidence="6" id="KW-0106">Calcium</keyword>
<dbReference type="GO" id="GO:0046872">
    <property type="term" value="F:metal ion binding"/>
    <property type="evidence" value="ECO:0007669"/>
    <property type="project" value="UniProtKB-KW"/>
</dbReference>
<evidence type="ECO:0000256" key="6">
    <source>
        <dbReference type="ARBA" id="ARBA00022837"/>
    </source>
</evidence>
<dbReference type="PANTHER" id="PTHR33938">
    <property type="entry name" value="FERULOYL ESTERASE B-RELATED"/>
    <property type="match status" value="1"/>
</dbReference>
<reference evidence="9" key="1">
    <citation type="submission" date="2023-11" db="EMBL/GenBank/DDBJ databases">
        <authorList>
            <person name="Alioto T."/>
            <person name="Alioto T."/>
            <person name="Gomez Garrido J."/>
        </authorList>
    </citation>
    <scope>NUCLEOTIDE SEQUENCE</scope>
</reference>
<evidence type="ECO:0000256" key="1">
    <source>
        <dbReference type="ARBA" id="ARBA00006249"/>
    </source>
</evidence>
<evidence type="ECO:0000256" key="8">
    <source>
        <dbReference type="RuleBase" id="RU361238"/>
    </source>
</evidence>
<keyword evidence="2" id="KW-0719">Serine esterase</keyword>
<evidence type="ECO:0000256" key="2">
    <source>
        <dbReference type="ARBA" id="ARBA00022487"/>
    </source>
</evidence>
<evidence type="ECO:0000256" key="4">
    <source>
        <dbReference type="ARBA" id="ARBA00022729"/>
    </source>
</evidence>
<evidence type="ECO:0000256" key="3">
    <source>
        <dbReference type="ARBA" id="ARBA00022723"/>
    </source>
</evidence>
<keyword evidence="5 8" id="KW-0378">Hydrolase</keyword>
<dbReference type="Proteomes" id="UP001296104">
    <property type="component" value="Unassembled WGS sequence"/>
</dbReference>
<keyword evidence="7" id="KW-1015">Disulfide bond</keyword>
<keyword evidence="10" id="KW-1185">Reference proteome</keyword>
<keyword evidence="3" id="KW-0479">Metal-binding</keyword>
<dbReference type="SUPFAM" id="SSF53474">
    <property type="entry name" value="alpha/beta-Hydrolases"/>
    <property type="match status" value="1"/>
</dbReference>
<evidence type="ECO:0000313" key="10">
    <source>
        <dbReference type="Proteomes" id="UP001296104"/>
    </source>
</evidence>
<comment type="caution">
    <text evidence="9">The sequence shown here is derived from an EMBL/GenBank/DDBJ whole genome shotgun (WGS) entry which is preliminary data.</text>
</comment>
<feature type="chain" id="PRO_5042313957" description="Carboxylic ester hydrolase" evidence="8">
    <location>
        <begin position="30"/>
        <end position="557"/>
    </location>
</feature>
<dbReference type="InterPro" id="IPR029058">
    <property type="entry name" value="AB_hydrolase_fold"/>
</dbReference>
<feature type="signal peptide" evidence="8">
    <location>
        <begin position="1"/>
        <end position="29"/>
    </location>
</feature>
<evidence type="ECO:0000256" key="5">
    <source>
        <dbReference type="ARBA" id="ARBA00022801"/>
    </source>
</evidence>
<sequence>MLLGSSKRTNGTMWLRRSGLLLALPLVQAFECTESAFQSILPPDASIISATSLTTNSTFHVPASNIAYPTSPTQLQALCAIEVNVTSSPISAYTFGLFLPENWNQRFLAVGNGGFAGGINWLDMGAGVGYGFAVMSTDTGHNSTSRDGRWALNKERLTDWGYRAMHGSVVHAKGIVAAYYGSNATWNYYSGCSTGGRQGLKEVEAYPEDFDGVLAGAPAWWTSHLQTWTVKMGQYNSPNGSAHHIPSELFPVIGAEVLKQCDPQDGLVDSIISDPQGCHFYPEALLCGANVTNQTAAGCLTAPQLDTLDKIWGDYVETNQTFVFPHVELGAEAQWETLLGLGEPNSLGIEYVRYFLLNDGTWDFHNFDYSIVELADRLQPGGATASNFNISPFHARGGKLLHYHGLADALIATGSSIYFHRKVLETLTPKGIDLDSWYRFFLVPGMQHCLGTPTDVDAPWYFGGANQAAALSTSVSGVPGFRDAKHDALLALMAWTENGTAPDAIIATAWQNETLHDEVLRQRPLCPYPQHARYLGQGDPNLAQSWKCTSAYGLTEQ</sequence>
<dbReference type="Pfam" id="PF07519">
    <property type="entry name" value="Tannase"/>
    <property type="match status" value="2"/>
</dbReference>
<dbReference type="EMBL" id="CAVMBE010000010">
    <property type="protein sequence ID" value="CAK3891157.1"/>
    <property type="molecule type" value="Genomic_DNA"/>
</dbReference>
<dbReference type="AlphaFoldDB" id="A0AAI8YUK6"/>
<dbReference type="GO" id="GO:0030600">
    <property type="term" value="F:feruloyl esterase activity"/>
    <property type="evidence" value="ECO:0007669"/>
    <property type="project" value="UniProtKB-ARBA"/>
</dbReference>
<accession>A0AAI8YUK6</accession>
<evidence type="ECO:0000313" key="9">
    <source>
        <dbReference type="EMBL" id="CAK3891157.1"/>
    </source>
</evidence>
<keyword evidence="4 8" id="KW-0732">Signal</keyword>
<evidence type="ECO:0000256" key="7">
    <source>
        <dbReference type="ARBA" id="ARBA00023157"/>
    </source>
</evidence>
<protein>
    <recommendedName>
        <fullName evidence="8">Carboxylic ester hydrolase</fullName>
        <ecNumber evidence="8">3.1.1.-</ecNumber>
    </recommendedName>
</protein>
<organism evidence="9 10">
    <name type="scientific">Lecanosticta acicola</name>
    <dbReference type="NCBI Taxonomy" id="111012"/>
    <lineage>
        <taxon>Eukaryota</taxon>
        <taxon>Fungi</taxon>
        <taxon>Dikarya</taxon>
        <taxon>Ascomycota</taxon>
        <taxon>Pezizomycotina</taxon>
        <taxon>Dothideomycetes</taxon>
        <taxon>Dothideomycetidae</taxon>
        <taxon>Mycosphaerellales</taxon>
        <taxon>Mycosphaerellaceae</taxon>
        <taxon>Lecanosticta</taxon>
    </lineage>
</organism>
<proteinExistence type="inferred from homology"/>
<name>A0AAI8YUK6_9PEZI</name>
<dbReference type="EC" id="3.1.1.-" evidence="8"/>
<dbReference type="InterPro" id="IPR011118">
    <property type="entry name" value="Tannase/feruloyl_esterase"/>
</dbReference>